<name>A0A644ZD78_9ZZZZ</name>
<feature type="transmembrane region" description="Helical" evidence="10">
    <location>
        <begin position="432"/>
        <end position="452"/>
    </location>
</feature>
<feature type="transmembrane region" description="Helical" evidence="10">
    <location>
        <begin position="151"/>
        <end position="171"/>
    </location>
</feature>
<gene>
    <name evidence="11" type="primary">mdtK_10</name>
    <name evidence="11" type="ORF">SDC9_82428</name>
</gene>
<dbReference type="GO" id="GO:0005886">
    <property type="term" value="C:plasma membrane"/>
    <property type="evidence" value="ECO:0007669"/>
    <property type="project" value="UniProtKB-SubCell"/>
</dbReference>
<keyword evidence="3" id="KW-0050">Antiport</keyword>
<keyword evidence="5 10" id="KW-0812">Transmembrane</keyword>
<dbReference type="InterPro" id="IPR050222">
    <property type="entry name" value="MATE_MdtK"/>
</dbReference>
<dbReference type="Pfam" id="PF01554">
    <property type="entry name" value="MatE"/>
    <property type="match status" value="2"/>
</dbReference>
<evidence type="ECO:0000256" key="6">
    <source>
        <dbReference type="ARBA" id="ARBA00022989"/>
    </source>
</evidence>
<feature type="transmembrane region" description="Helical" evidence="10">
    <location>
        <begin position="105"/>
        <end position="128"/>
    </location>
</feature>
<feature type="transmembrane region" description="Helical" evidence="10">
    <location>
        <begin position="373"/>
        <end position="392"/>
    </location>
</feature>
<evidence type="ECO:0000256" key="10">
    <source>
        <dbReference type="SAM" id="Phobius"/>
    </source>
</evidence>
<feature type="transmembrane region" description="Helical" evidence="10">
    <location>
        <begin position="183"/>
        <end position="202"/>
    </location>
</feature>
<dbReference type="EMBL" id="VSSQ01007412">
    <property type="protein sequence ID" value="MPM35834.1"/>
    <property type="molecule type" value="Genomic_DNA"/>
</dbReference>
<feature type="transmembrane region" description="Helical" evidence="10">
    <location>
        <begin position="297"/>
        <end position="316"/>
    </location>
</feature>
<dbReference type="AlphaFoldDB" id="A0A644ZD78"/>
<comment type="subcellular location">
    <subcellularLocation>
        <location evidence="1">Cell membrane</location>
        <topology evidence="1">Multi-pass membrane protein</topology>
    </subcellularLocation>
</comment>
<evidence type="ECO:0000256" key="2">
    <source>
        <dbReference type="ARBA" id="ARBA00022448"/>
    </source>
</evidence>
<feature type="transmembrane region" description="Helical" evidence="10">
    <location>
        <begin position="62"/>
        <end position="84"/>
    </location>
</feature>
<evidence type="ECO:0000256" key="1">
    <source>
        <dbReference type="ARBA" id="ARBA00004651"/>
    </source>
</evidence>
<evidence type="ECO:0000256" key="7">
    <source>
        <dbReference type="ARBA" id="ARBA00023065"/>
    </source>
</evidence>
<sequence length="462" mass="51736">MNGRFAFLFHKIVVALHAEIICVYSNKHVIKISLPILLSLLAQSIIQVIDTAFLGRVGEVELGASALAGIIYIAIYTIGFGFSMGSQILIGRRNGEKKFHQIGEIVIQGILFLLVPALLLIAIFKLGFTDSLMSLFKSENVSEAVSDYLDWRVYGFVFAFTNSTFRAFYIGIARTKVLTINSLVMALVNLVLDYGLIFGNFGLPEMGIGGAALASVIAEASSTLFFVIYTRKTVDLEKYGFRKITFKWSVVKKVLDISVYMMLQYLLSIVTWLMFFVFIENYLGERPLAVTNIVRSLYTIVTIPSQALGAAVNTMVSNTIGAGRQNEVLSLIKRVTLISLFLMLVIIFVVAIAPRLMIHIYTNDASLINDTVVPLYVLLTSLPLYAVGTVLFSSVSGTGNTQRALLYEIVTLSGYVFYMWFIIVHLRLSVGWAWTTEHVYWGQLMLYSLFYLRSKKWVHKKI</sequence>
<evidence type="ECO:0000256" key="9">
    <source>
        <dbReference type="ARBA" id="ARBA00031636"/>
    </source>
</evidence>
<evidence type="ECO:0000256" key="3">
    <source>
        <dbReference type="ARBA" id="ARBA00022449"/>
    </source>
</evidence>
<dbReference type="PANTHER" id="PTHR43298">
    <property type="entry name" value="MULTIDRUG RESISTANCE PROTEIN NORM-RELATED"/>
    <property type="match status" value="1"/>
</dbReference>
<keyword evidence="8 10" id="KW-0472">Membrane</keyword>
<organism evidence="11">
    <name type="scientific">bioreactor metagenome</name>
    <dbReference type="NCBI Taxonomy" id="1076179"/>
    <lineage>
        <taxon>unclassified sequences</taxon>
        <taxon>metagenomes</taxon>
        <taxon>ecological metagenomes</taxon>
    </lineage>
</organism>
<dbReference type="GO" id="GO:0006811">
    <property type="term" value="P:monoatomic ion transport"/>
    <property type="evidence" value="ECO:0007669"/>
    <property type="project" value="UniProtKB-KW"/>
</dbReference>
<dbReference type="GO" id="GO:0015297">
    <property type="term" value="F:antiporter activity"/>
    <property type="evidence" value="ECO:0007669"/>
    <property type="project" value="UniProtKB-KW"/>
</dbReference>
<keyword evidence="2" id="KW-0813">Transport</keyword>
<evidence type="ECO:0000256" key="4">
    <source>
        <dbReference type="ARBA" id="ARBA00022475"/>
    </source>
</evidence>
<feature type="transmembrane region" description="Helical" evidence="10">
    <location>
        <begin position="337"/>
        <end position="361"/>
    </location>
</feature>
<reference evidence="11" key="1">
    <citation type="submission" date="2019-08" db="EMBL/GenBank/DDBJ databases">
        <authorList>
            <person name="Kucharzyk K."/>
            <person name="Murdoch R.W."/>
            <person name="Higgins S."/>
            <person name="Loffler F."/>
        </authorList>
    </citation>
    <scope>NUCLEOTIDE SEQUENCE</scope>
</reference>
<dbReference type="GO" id="GO:0042910">
    <property type="term" value="F:xenobiotic transmembrane transporter activity"/>
    <property type="evidence" value="ECO:0007669"/>
    <property type="project" value="InterPro"/>
</dbReference>
<dbReference type="InterPro" id="IPR002528">
    <property type="entry name" value="MATE_fam"/>
</dbReference>
<evidence type="ECO:0000256" key="8">
    <source>
        <dbReference type="ARBA" id="ARBA00023136"/>
    </source>
</evidence>
<dbReference type="PANTHER" id="PTHR43298:SF2">
    <property type="entry name" value="FMN_FAD EXPORTER YEEO-RELATED"/>
    <property type="match status" value="1"/>
</dbReference>
<dbReference type="InterPro" id="IPR048279">
    <property type="entry name" value="MdtK-like"/>
</dbReference>
<feature type="transmembrane region" description="Helical" evidence="10">
    <location>
        <begin position="257"/>
        <end position="277"/>
    </location>
</feature>
<feature type="transmembrane region" description="Helical" evidence="10">
    <location>
        <begin position="404"/>
        <end position="426"/>
    </location>
</feature>
<keyword evidence="4" id="KW-1003">Cell membrane</keyword>
<proteinExistence type="predicted"/>
<comment type="caution">
    <text evidence="11">The sequence shown here is derived from an EMBL/GenBank/DDBJ whole genome shotgun (WGS) entry which is preliminary data.</text>
</comment>
<accession>A0A644ZD78</accession>
<evidence type="ECO:0000256" key="5">
    <source>
        <dbReference type="ARBA" id="ARBA00022692"/>
    </source>
</evidence>
<keyword evidence="6 10" id="KW-1133">Transmembrane helix</keyword>
<evidence type="ECO:0000313" key="11">
    <source>
        <dbReference type="EMBL" id="MPM35834.1"/>
    </source>
</evidence>
<dbReference type="CDD" id="cd13133">
    <property type="entry name" value="MATE_like_7"/>
    <property type="match status" value="1"/>
</dbReference>
<dbReference type="PIRSF" id="PIRSF006603">
    <property type="entry name" value="DinF"/>
    <property type="match status" value="1"/>
</dbReference>
<feature type="transmembrane region" description="Helical" evidence="10">
    <location>
        <begin position="36"/>
        <end position="56"/>
    </location>
</feature>
<protein>
    <recommendedName>
        <fullName evidence="9">Multidrug-efflux transporter</fullName>
    </recommendedName>
</protein>
<feature type="transmembrane region" description="Helical" evidence="10">
    <location>
        <begin position="208"/>
        <end position="229"/>
    </location>
</feature>
<dbReference type="NCBIfam" id="TIGR00797">
    <property type="entry name" value="matE"/>
    <property type="match status" value="1"/>
</dbReference>
<keyword evidence="7" id="KW-0406">Ion transport</keyword>